<organism evidence="1 2">
    <name type="scientific">Conidiobolus coronatus (strain ATCC 28846 / CBS 209.66 / NRRL 28638)</name>
    <name type="common">Delacroixia coronata</name>
    <dbReference type="NCBI Taxonomy" id="796925"/>
    <lineage>
        <taxon>Eukaryota</taxon>
        <taxon>Fungi</taxon>
        <taxon>Fungi incertae sedis</taxon>
        <taxon>Zoopagomycota</taxon>
        <taxon>Entomophthoromycotina</taxon>
        <taxon>Entomophthoromycetes</taxon>
        <taxon>Entomophthorales</taxon>
        <taxon>Ancylistaceae</taxon>
        <taxon>Conidiobolus</taxon>
    </lineage>
</organism>
<dbReference type="OrthoDB" id="9989144at2759"/>
<name>A0A137PHZ1_CONC2</name>
<dbReference type="PANTHER" id="PTHR44442:SF1">
    <property type="entry name" value="3-KETO-STEROID REDUCTASE_17-BETA-HYDROXYSTEROID DEHYDROGENASE 7"/>
    <property type="match status" value="1"/>
</dbReference>
<accession>A0A137PHZ1</accession>
<dbReference type="GO" id="GO:0000253">
    <property type="term" value="F:3-beta-hydroxysteroid 3-dehydrogenase (NADP+) activity"/>
    <property type="evidence" value="ECO:0007669"/>
    <property type="project" value="TreeGrafter"/>
</dbReference>
<evidence type="ECO:0000313" key="1">
    <source>
        <dbReference type="EMBL" id="KXN74606.1"/>
    </source>
</evidence>
<dbReference type="InterPro" id="IPR002347">
    <property type="entry name" value="SDR_fam"/>
</dbReference>
<dbReference type="AlphaFoldDB" id="A0A137PHZ1"/>
<dbReference type="Gene3D" id="3.40.50.720">
    <property type="entry name" value="NAD(P)-binding Rossmann-like Domain"/>
    <property type="match status" value="1"/>
</dbReference>
<evidence type="ECO:0008006" key="3">
    <source>
        <dbReference type="Google" id="ProtNLM"/>
    </source>
</evidence>
<reference evidence="1 2" key="1">
    <citation type="journal article" date="2015" name="Genome Biol. Evol.">
        <title>Phylogenomic analyses indicate that early fungi evolved digesting cell walls of algal ancestors of land plants.</title>
        <authorList>
            <person name="Chang Y."/>
            <person name="Wang S."/>
            <person name="Sekimoto S."/>
            <person name="Aerts A.L."/>
            <person name="Choi C."/>
            <person name="Clum A."/>
            <person name="LaButti K.M."/>
            <person name="Lindquist E.A."/>
            <person name="Yee Ngan C."/>
            <person name="Ohm R.A."/>
            <person name="Salamov A.A."/>
            <person name="Grigoriev I.V."/>
            <person name="Spatafora J.W."/>
            <person name="Berbee M.L."/>
        </authorList>
    </citation>
    <scope>NUCLEOTIDE SEQUENCE [LARGE SCALE GENOMIC DNA]</scope>
    <source>
        <strain evidence="1 2">NRRL 28638</strain>
    </source>
</reference>
<dbReference type="EMBL" id="KQ964422">
    <property type="protein sequence ID" value="KXN74606.1"/>
    <property type="molecule type" value="Genomic_DNA"/>
</dbReference>
<proteinExistence type="predicted"/>
<dbReference type="SUPFAM" id="SSF51735">
    <property type="entry name" value="NAD(P)-binding Rossmann-fold domains"/>
    <property type="match status" value="1"/>
</dbReference>
<dbReference type="STRING" id="796925.A0A137PHZ1"/>
<dbReference type="GO" id="GO:0005789">
    <property type="term" value="C:endoplasmic reticulum membrane"/>
    <property type="evidence" value="ECO:0007669"/>
    <property type="project" value="TreeGrafter"/>
</dbReference>
<dbReference type="Pfam" id="PF00106">
    <property type="entry name" value="adh_short"/>
    <property type="match status" value="1"/>
</dbReference>
<keyword evidence="2" id="KW-1185">Reference proteome</keyword>
<dbReference type="InterPro" id="IPR052834">
    <property type="entry name" value="3KSR/17beta-HSD"/>
</dbReference>
<feature type="non-terminal residue" evidence="1">
    <location>
        <position position="1"/>
    </location>
</feature>
<gene>
    <name evidence="1" type="ORF">CONCODRAFT_2414</name>
</gene>
<dbReference type="PANTHER" id="PTHR44442">
    <property type="entry name" value="3-KETO-STEROID REDUCTASE"/>
    <property type="match status" value="1"/>
</dbReference>
<dbReference type="Proteomes" id="UP000070444">
    <property type="component" value="Unassembled WGS sequence"/>
</dbReference>
<protein>
    <recommendedName>
        <fullName evidence="3">NAD(P)-binding protein</fullName>
    </recommendedName>
</protein>
<dbReference type="GO" id="GO:0016125">
    <property type="term" value="P:sterol metabolic process"/>
    <property type="evidence" value="ECO:0007669"/>
    <property type="project" value="TreeGrafter"/>
</dbReference>
<sequence>EVGVGIIKRLIEKATDNDKIQIFVGVRSNKKFEYCADQVVLGLAIKEVVKLEDKIVSLVPWICSIETVDQVIQASKELYEKVTHLDYLYLNAGAIFNNGVSVPGLITQFFSNPIECFTTPAFIIHDNSKTTVDGLKRYFAVNVFGHYLLTRMVEELMLKAPQPKLIWSTSEEGKSKFFNVEDIECKVGHEPYGSSKYAVNLACAHLNQRYKHHNMPIKSYLGNPNTVPSSLAAGIVGEFVQEYAGKPFFYFAKYCLGLDMIHYSGYEASIALAHIAENIDLDTGKMYTSWSNRNGLARVEVTDLSDIIIEEQVSKVGDYLDGLVNQLAPK</sequence>
<dbReference type="InterPro" id="IPR036291">
    <property type="entry name" value="NAD(P)-bd_dom_sf"/>
</dbReference>
<evidence type="ECO:0000313" key="2">
    <source>
        <dbReference type="Proteomes" id="UP000070444"/>
    </source>
</evidence>